<reference evidence="1" key="1">
    <citation type="submission" date="2021-03" db="EMBL/GenBank/DDBJ databases">
        <title>novel species isolated from a fishpond in China.</title>
        <authorList>
            <person name="Lu H."/>
            <person name="Cai Z."/>
        </authorList>
    </citation>
    <scope>NUCLEOTIDE SEQUENCE</scope>
    <source>
        <strain evidence="1">JCM 30855</strain>
    </source>
</reference>
<sequence length="224" mass="25338">MFLSKVTLNNSSLAKQELIKLLDKGAYASHQLLWKLFADTAEQQRPFIFREEINHGVPTFYVLSRVAPLNKPEIFVQHVKPFSPKLVAGSRLAFQLRANPTININDGSKNGKNHDVLMHAKTKLKKSGIQDVEQIKLGQEAAARDWLQDEKRLNSLGIELEAVPDIVSYQQHLSYKRQGKIRFSTVDYQGVLKVVQPDRFVTKIAEGIGRAKAFGCGLMLMRRV</sequence>
<dbReference type="RefSeq" id="WP_206574599.1">
    <property type="nucleotide sequence ID" value="NZ_JAFKCV010000008.1"/>
</dbReference>
<evidence type="ECO:0000313" key="2">
    <source>
        <dbReference type="Proteomes" id="UP000664654"/>
    </source>
</evidence>
<dbReference type="InterPro" id="IPR010179">
    <property type="entry name" value="CRISPR-assoc_prot_Cse3"/>
</dbReference>
<proteinExistence type="predicted"/>
<dbReference type="EMBL" id="JAFKCV010000008">
    <property type="protein sequence ID" value="MBN7826489.1"/>
    <property type="molecule type" value="Genomic_DNA"/>
</dbReference>
<organism evidence="1 2">
    <name type="scientific">Bowmanella dokdonensis</name>
    <dbReference type="NCBI Taxonomy" id="751969"/>
    <lineage>
        <taxon>Bacteria</taxon>
        <taxon>Pseudomonadati</taxon>
        <taxon>Pseudomonadota</taxon>
        <taxon>Gammaproteobacteria</taxon>
        <taxon>Alteromonadales</taxon>
        <taxon>Alteromonadaceae</taxon>
        <taxon>Bowmanella</taxon>
    </lineage>
</organism>
<keyword evidence="2" id="KW-1185">Reference proteome</keyword>
<gene>
    <name evidence="1" type="primary">cas6e</name>
    <name evidence="1" type="ORF">J0A66_14735</name>
</gene>
<protein>
    <submittedName>
        <fullName evidence="1">Type I-E CRISPR-associated protein Cas6/Cse3/CasE</fullName>
    </submittedName>
</protein>
<dbReference type="NCBIfam" id="TIGR01907">
    <property type="entry name" value="casE_Cse3"/>
    <property type="match status" value="1"/>
</dbReference>
<evidence type="ECO:0000313" key="1">
    <source>
        <dbReference type="EMBL" id="MBN7826489.1"/>
    </source>
</evidence>
<dbReference type="CDD" id="cd09727">
    <property type="entry name" value="Cas6_I-E"/>
    <property type="match status" value="1"/>
</dbReference>
<dbReference type="SUPFAM" id="SSF117987">
    <property type="entry name" value="CRISPR-associated protein"/>
    <property type="match status" value="2"/>
</dbReference>
<dbReference type="AlphaFoldDB" id="A0A939DPC0"/>
<dbReference type="Gene3D" id="3.30.70.1210">
    <property type="entry name" value="Crispr-associated protein, domain 2"/>
    <property type="match status" value="1"/>
</dbReference>
<dbReference type="SMART" id="SM01101">
    <property type="entry name" value="CRISPR_assoc"/>
    <property type="match status" value="1"/>
</dbReference>
<dbReference type="Gene3D" id="3.30.70.1200">
    <property type="entry name" value="Crispr-associated protein, domain 1"/>
    <property type="match status" value="1"/>
</dbReference>
<name>A0A939DPC0_9ALTE</name>
<dbReference type="Pfam" id="PF08798">
    <property type="entry name" value="CRISPR_assoc"/>
    <property type="match status" value="1"/>
</dbReference>
<dbReference type="Proteomes" id="UP000664654">
    <property type="component" value="Unassembled WGS sequence"/>
</dbReference>
<comment type="caution">
    <text evidence="1">The sequence shown here is derived from an EMBL/GenBank/DDBJ whole genome shotgun (WGS) entry which is preliminary data.</text>
</comment>
<accession>A0A939DPC0</accession>